<dbReference type="STRING" id="4558.A0A1B6PD51"/>
<dbReference type="FunCoup" id="A0A1B6PD51">
    <property type="interactions" value="550"/>
</dbReference>
<feature type="compositionally biased region" description="Basic and acidic residues" evidence="2">
    <location>
        <begin position="258"/>
        <end position="275"/>
    </location>
</feature>
<dbReference type="GO" id="GO:0008270">
    <property type="term" value="F:zinc ion binding"/>
    <property type="evidence" value="ECO:0007669"/>
    <property type="project" value="UniProtKB-KW"/>
</dbReference>
<keyword evidence="1" id="KW-0479">Metal-binding</keyword>
<organism evidence="4 5">
    <name type="scientific">Sorghum bicolor</name>
    <name type="common">Sorghum</name>
    <name type="synonym">Sorghum vulgare</name>
    <dbReference type="NCBI Taxonomy" id="4558"/>
    <lineage>
        <taxon>Eukaryota</taxon>
        <taxon>Viridiplantae</taxon>
        <taxon>Streptophyta</taxon>
        <taxon>Embryophyta</taxon>
        <taxon>Tracheophyta</taxon>
        <taxon>Spermatophyta</taxon>
        <taxon>Magnoliopsida</taxon>
        <taxon>Liliopsida</taxon>
        <taxon>Poales</taxon>
        <taxon>Poaceae</taxon>
        <taxon>PACMAD clade</taxon>
        <taxon>Panicoideae</taxon>
        <taxon>Andropogonodae</taxon>
        <taxon>Andropogoneae</taxon>
        <taxon>Sorghinae</taxon>
        <taxon>Sorghum</taxon>
    </lineage>
</organism>
<dbReference type="Gene3D" id="4.10.60.10">
    <property type="entry name" value="Zinc finger, CCHC-type"/>
    <property type="match status" value="1"/>
</dbReference>
<feature type="region of interest" description="Disordered" evidence="2">
    <location>
        <begin position="474"/>
        <end position="509"/>
    </location>
</feature>
<evidence type="ECO:0000313" key="4">
    <source>
        <dbReference type="EMBL" id="KXG23567.1"/>
    </source>
</evidence>
<dbReference type="EMBL" id="CM000767">
    <property type="protein sequence ID" value="KXG23567.1"/>
    <property type="molecule type" value="Genomic_DNA"/>
</dbReference>
<dbReference type="SUPFAM" id="SSF57756">
    <property type="entry name" value="Retrovirus zinc finger-like domains"/>
    <property type="match status" value="1"/>
</dbReference>
<evidence type="ECO:0000256" key="1">
    <source>
        <dbReference type="PROSITE-ProRule" id="PRU00047"/>
    </source>
</evidence>
<gene>
    <name evidence="4" type="ORF">SORBI_3008G111000</name>
</gene>
<accession>A0A1B6PD51</accession>
<feature type="region of interest" description="Disordered" evidence="2">
    <location>
        <begin position="256"/>
        <end position="315"/>
    </location>
</feature>
<dbReference type="InterPro" id="IPR036875">
    <property type="entry name" value="Znf_CCHC_sf"/>
</dbReference>
<keyword evidence="1" id="KW-0862">Zinc</keyword>
<reference evidence="4 5" key="1">
    <citation type="journal article" date="2009" name="Nature">
        <title>The Sorghum bicolor genome and the diversification of grasses.</title>
        <authorList>
            <person name="Paterson A.H."/>
            <person name="Bowers J.E."/>
            <person name="Bruggmann R."/>
            <person name="Dubchak I."/>
            <person name="Grimwood J."/>
            <person name="Gundlach H."/>
            <person name="Haberer G."/>
            <person name="Hellsten U."/>
            <person name="Mitros T."/>
            <person name="Poliakov A."/>
            <person name="Schmutz J."/>
            <person name="Spannagl M."/>
            <person name="Tang H."/>
            <person name="Wang X."/>
            <person name="Wicker T."/>
            <person name="Bharti A.K."/>
            <person name="Chapman J."/>
            <person name="Feltus F.A."/>
            <person name="Gowik U."/>
            <person name="Grigoriev I.V."/>
            <person name="Lyons E."/>
            <person name="Maher C.A."/>
            <person name="Martis M."/>
            <person name="Narechania A."/>
            <person name="Otillar R.P."/>
            <person name="Penning B.W."/>
            <person name="Salamov A.A."/>
            <person name="Wang Y."/>
            <person name="Zhang L."/>
            <person name="Carpita N.C."/>
            <person name="Freeling M."/>
            <person name="Gingle A.R."/>
            <person name="Hash C.T."/>
            <person name="Keller B."/>
            <person name="Klein P."/>
            <person name="Kresovich S."/>
            <person name="McCann M.C."/>
            <person name="Ming R."/>
            <person name="Peterson D.G."/>
            <person name="Mehboob-ur-Rahman"/>
            <person name="Ware D."/>
            <person name="Westhoff P."/>
            <person name="Mayer K.F."/>
            <person name="Messing J."/>
            <person name="Rokhsar D.S."/>
        </authorList>
    </citation>
    <scope>NUCLEOTIDE SEQUENCE [LARGE SCALE GENOMIC DNA]</scope>
    <source>
        <strain evidence="5">cv. BTx623</strain>
    </source>
</reference>
<dbReference type="PANTHER" id="PTHR33170">
    <property type="entry name" value="DUF4283 DOMAIN-CONTAINING PROTEIN-RELATED"/>
    <property type="match status" value="1"/>
</dbReference>
<dbReference type="AlphaFoldDB" id="A0A1B6PD51"/>
<sequence>MEPKPGRWVWQEDGLQAHAQGKGVVAGKLSEDKGGAAELMEGMDVDISMEAEEGRDGDVAGRGNGRCSRCSKKGHAAGDCNAEVYCVICDSQDHMNHKFPLLKAPRPVAHAAGYAVMGLGFYHIPHPPLPRTKKDSKMARVSVMGGSLSADQLVLQLRRVVPVKWNWELKEVGEGEFLTQFPSKSELHRSIAYGRADAKGEGVPEGIRMQFEEWHEKEAFCYPRVLDVVIGDHYFDLEFEVEKKGFDEKGEEVEVEWDGGHGEGDGEGKGQDPNREGGWNNDQVKPRDDRRNKGFGGEDKRRGHQSENDVPINEHVLSKEEFEEFLRWKASKVLDDVVEEVLEDLADNVMKEPVEPMEGATVIIGLAETNCEEMVEGGEQMEAKGGITGPQFKELGEIAKAVTEGVGEKSSSVLEVAKTAGTKLVEAALIKEVVHSPTRASPRLVAVVTEHTLARAERLVQTKNLECNKVLTESRDGYARQTGPPTVPAPPVLNQTTMLASTATSPSPK</sequence>
<evidence type="ECO:0000313" key="5">
    <source>
        <dbReference type="Proteomes" id="UP000000768"/>
    </source>
</evidence>
<dbReference type="Proteomes" id="UP000000768">
    <property type="component" value="Chromosome 8"/>
</dbReference>
<feature type="compositionally biased region" description="Basic and acidic residues" evidence="2">
    <location>
        <begin position="284"/>
        <end position="307"/>
    </location>
</feature>
<reference evidence="5" key="2">
    <citation type="journal article" date="2018" name="Plant J.">
        <title>The Sorghum bicolor reference genome: improved assembly, gene annotations, a transcriptome atlas, and signatures of genome organization.</title>
        <authorList>
            <person name="McCormick R.F."/>
            <person name="Truong S.K."/>
            <person name="Sreedasyam A."/>
            <person name="Jenkins J."/>
            <person name="Shu S."/>
            <person name="Sims D."/>
            <person name="Kennedy M."/>
            <person name="Amirebrahimi M."/>
            <person name="Weers B.D."/>
            <person name="McKinley B."/>
            <person name="Mattison A."/>
            <person name="Morishige D.T."/>
            <person name="Grimwood J."/>
            <person name="Schmutz J."/>
            <person name="Mullet J.E."/>
        </authorList>
    </citation>
    <scope>NUCLEOTIDE SEQUENCE [LARGE SCALE GENOMIC DNA]</scope>
    <source>
        <strain evidence="5">cv. BTx623</strain>
    </source>
</reference>
<evidence type="ECO:0000256" key="2">
    <source>
        <dbReference type="SAM" id="MobiDB-lite"/>
    </source>
</evidence>
<dbReference type="GO" id="GO:0003676">
    <property type="term" value="F:nucleic acid binding"/>
    <property type="evidence" value="ECO:0007669"/>
    <property type="project" value="InterPro"/>
</dbReference>
<dbReference type="InterPro" id="IPR001878">
    <property type="entry name" value="Znf_CCHC"/>
</dbReference>
<dbReference type="PROSITE" id="PS50158">
    <property type="entry name" value="ZF_CCHC"/>
    <property type="match status" value="1"/>
</dbReference>
<dbReference type="InParanoid" id="A0A1B6PD51"/>
<keyword evidence="5" id="KW-1185">Reference proteome</keyword>
<feature type="compositionally biased region" description="Polar residues" evidence="2">
    <location>
        <begin position="493"/>
        <end position="509"/>
    </location>
</feature>
<dbReference type="PANTHER" id="PTHR33170:SF40">
    <property type="entry name" value="OS04G0557100 PROTEIN"/>
    <property type="match status" value="1"/>
</dbReference>
<evidence type="ECO:0000259" key="3">
    <source>
        <dbReference type="PROSITE" id="PS50158"/>
    </source>
</evidence>
<dbReference type="Gramene" id="KXG23567">
    <property type="protein sequence ID" value="KXG23567"/>
    <property type="gene ID" value="SORBI_3008G111000"/>
</dbReference>
<dbReference type="OMA" id="HEKEAFC"/>
<protein>
    <recommendedName>
        <fullName evidence="3">CCHC-type domain-containing protein</fullName>
    </recommendedName>
</protein>
<proteinExistence type="predicted"/>
<keyword evidence="1" id="KW-0863">Zinc-finger</keyword>
<name>A0A1B6PD51_SORBI</name>
<feature type="domain" description="CCHC-type" evidence="3">
    <location>
        <begin position="66"/>
        <end position="80"/>
    </location>
</feature>